<dbReference type="GO" id="GO:0016020">
    <property type="term" value="C:membrane"/>
    <property type="evidence" value="ECO:0007669"/>
    <property type="project" value="InterPro"/>
</dbReference>
<evidence type="ECO:0000256" key="6">
    <source>
        <dbReference type="SAM" id="Coils"/>
    </source>
</evidence>
<feature type="domain" description="PAC" evidence="8">
    <location>
        <begin position="900"/>
        <end position="952"/>
    </location>
</feature>
<keyword evidence="5" id="KW-0418">Kinase</keyword>
<evidence type="ECO:0000313" key="10">
    <source>
        <dbReference type="Proteomes" id="UP000593737"/>
    </source>
</evidence>
<dbReference type="Gene3D" id="3.30.450.20">
    <property type="entry name" value="PAS domain"/>
    <property type="match status" value="7"/>
</dbReference>
<feature type="domain" description="PAS" evidence="7">
    <location>
        <begin position="43"/>
        <end position="108"/>
    </location>
</feature>
<gene>
    <name evidence="9" type="ORF">Nkreftii_003521</name>
</gene>
<protein>
    <recommendedName>
        <fullName evidence="2">histidine kinase</fullName>
        <ecNumber evidence="2">2.7.13.3</ecNumber>
    </recommendedName>
</protein>
<dbReference type="PANTHER" id="PTHR43304">
    <property type="entry name" value="PHYTOCHROME-LIKE PROTEIN CPH1"/>
    <property type="match status" value="1"/>
</dbReference>
<evidence type="ECO:0000259" key="7">
    <source>
        <dbReference type="PROSITE" id="PS50112"/>
    </source>
</evidence>
<dbReference type="InterPro" id="IPR036890">
    <property type="entry name" value="HATPase_C_sf"/>
</dbReference>
<dbReference type="SMART" id="SM00091">
    <property type="entry name" value="PAS"/>
    <property type="match status" value="7"/>
</dbReference>
<dbReference type="InterPro" id="IPR013767">
    <property type="entry name" value="PAS_fold"/>
</dbReference>
<name>A0A7S8J018_9BACT</name>
<dbReference type="Pfam" id="PF08447">
    <property type="entry name" value="PAS_3"/>
    <property type="match status" value="1"/>
</dbReference>
<reference evidence="9 10" key="1">
    <citation type="journal article" date="2020" name="ISME J.">
        <title>Enrichment and physiological characterization of a novel comammox Nitrospira indicates ammonium inhibition of complete nitrification.</title>
        <authorList>
            <person name="Sakoula D."/>
            <person name="Koch H."/>
            <person name="Frank J."/>
            <person name="Jetten M.S.M."/>
            <person name="van Kessel M.A.H.J."/>
            <person name="Lucker S."/>
        </authorList>
    </citation>
    <scope>NUCLEOTIDE SEQUENCE [LARGE SCALE GENOMIC DNA]</scope>
    <source>
        <strain evidence="9">Comreactor17</strain>
    </source>
</reference>
<dbReference type="CDD" id="cd16917">
    <property type="entry name" value="HATPase_UhpB-NarQ-NarX-like"/>
    <property type="match status" value="1"/>
</dbReference>
<dbReference type="Proteomes" id="UP000593737">
    <property type="component" value="Chromosome"/>
</dbReference>
<evidence type="ECO:0000256" key="4">
    <source>
        <dbReference type="ARBA" id="ARBA00022679"/>
    </source>
</evidence>
<feature type="coiled-coil region" evidence="6">
    <location>
        <begin position="179"/>
        <end position="213"/>
    </location>
</feature>
<dbReference type="Gene3D" id="3.30.565.10">
    <property type="entry name" value="Histidine kinase-like ATPase, C-terminal domain"/>
    <property type="match status" value="1"/>
</dbReference>
<evidence type="ECO:0000259" key="8">
    <source>
        <dbReference type="PROSITE" id="PS50113"/>
    </source>
</evidence>
<dbReference type="InterPro" id="IPR001610">
    <property type="entry name" value="PAC"/>
</dbReference>
<dbReference type="KEGG" id="nkf:Nkreftii_003521"/>
<evidence type="ECO:0000256" key="2">
    <source>
        <dbReference type="ARBA" id="ARBA00012438"/>
    </source>
</evidence>
<feature type="domain" description="PAS" evidence="7">
    <location>
        <begin position="579"/>
        <end position="649"/>
    </location>
</feature>
<dbReference type="Pfam" id="PF13426">
    <property type="entry name" value="PAS_9"/>
    <property type="match status" value="1"/>
</dbReference>
<dbReference type="PANTHER" id="PTHR43304:SF1">
    <property type="entry name" value="PAC DOMAIN-CONTAINING PROTEIN"/>
    <property type="match status" value="1"/>
</dbReference>
<dbReference type="PROSITE" id="PS50113">
    <property type="entry name" value="PAC"/>
    <property type="match status" value="4"/>
</dbReference>
<dbReference type="InterPro" id="IPR000700">
    <property type="entry name" value="PAS-assoc_C"/>
</dbReference>
<dbReference type="InterPro" id="IPR013656">
    <property type="entry name" value="PAS_4"/>
</dbReference>
<dbReference type="Pfam" id="PF07730">
    <property type="entry name" value="HisKA_3"/>
    <property type="match status" value="1"/>
</dbReference>
<dbReference type="AlphaFoldDB" id="A0A7S8J018"/>
<dbReference type="SUPFAM" id="SSF55874">
    <property type="entry name" value="ATPase domain of HSP90 chaperone/DNA topoisomerase II/histidine kinase"/>
    <property type="match status" value="1"/>
</dbReference>
<dbReference type="PROSITE" id="PS50112">
    <property type="entry name" value="PAS"/>
    <property type="match status" value="6"/>
</dbReference>
<proteinExistence type="predicted"/>
<evidence type="ECO:0000256" key="1">
    <source>
        <dbReference type="ARBA" id="ARBA00000085"/>
    </source>
</evidence>
<dbReference type="InterPro" id="IPR003594">
    <property type="entry name" value="HATPase_dom"/>
</dbReference>
<dbReference type="InterPro" id="IPR000014">
    <property type="entry name" value="PAS"/>
</dbReference>
<feature type="domain" description="PAC" evidence="8">
    <location>
        <begin position="653"/>
        <end position="705"/>
    </location>
</feature>
<feature type="domain" description="PAC" evidence="8">
    <location>
        <begin position="277"/>
        <end position="328"/>
    </location>
</feature>
<dbReference type="NCBIfam" id="TIGR00229">
    <property type="entry name" value="sensory_box"/>
    <property type="match status" value="5"/>
</dbReference>
<evidence type="ECO:0000256" key="3">
    <source>
        <dbReference type="ARBA" id="ARBA00022553"/>
    </source>
</evidence>
<feature type="domain" description="PAS" evidence="7">
    <location>
        <begin position="203"/>
        <end position="273"/>
    </location>
</feature>
<feature type="domain" description="PAS" evidence="7">
    <location>
        <begin position="329"/>
        <end position="376"/>
    </location>
</feature>
<dbReference type="SUPFAM" id="SSF55785">
    <property type="entry name" value="PYP-like sensor domain (PAS domain)"/>
    <property type="match status" value="7"/>
</dbReference>
<dbReference type="InterPro" id="IPR011712">
    <property type="entry name" value="Sig_transdc_His_kin_sub3_dim/P"/>
</dbReference>
<keyword evidence="4" id="KW-0808">Transferase</keyword>
<dbReference type="InterPro" id="IPR035965">
    <property type="entry name" value="PAS-like_dom_sf"/>
</dbReference>
<dbReference type="EMBL" id="CP047423">
    <property type="protein sequence ID" value="QPD05747.1"/>
    <property type="molecule type" value="Genomic_DNA"/>
</dbReference>
<dbReference type="InterPro" id="IPR052162">
    <property type="entry name" value="Sensor_kinase/Photoreceptor"/>
</dbReference>
<evidence type="ECO:0000256" key="5">
    <source>
        <dbReference type="ARBA" id="ARBA00022777"/>
    </source>
</evidence>
<accession>A0A7S8J018</accession>
<dbReference type="InterPro" id="IPR013655">
    <property type="entry name" value="PAS_fold_3"/>
</dbReference>
<feature type="domain" description="PAC" evidence="8">
    <location>
        <begin position="111"/>
        <end position="163"/>
    </location>
</feature>
<dbReference type="Gene3D" id="1.20.5.1930">
    <property type="match status" value="1"/>
</dbReference>
<sequence>MNSPFGIDSSLSTELSHLRRQVLELQQALAQSEQDRRFAQTSALEAVQVGTWEWQADTNRVSWSVETERIFGLPPGSFVGTSDGFFALVHPDDRQRLSTAIAMAIEERTFYFIEHRIITAHGDPRWVACRGRPLWKENELLSGMVGTVEDITTRKQSELAQQAMHETLEAHVRERTAGLERAVIELKQEVARRQQAESALKASEQRYQSLYEHNPFMYFTLASDGIVLSVNHFGAEQLGYKKEDLIGQSIVQVFDVSDRRTVSERITACVASPYTLLEWETQKIRKDGTRLWVKERARAVHDHTGMVLVLVVCEDITERKRTERQLQETSRLLRTLVNESALPLVSLDREGRVLSWNQAATRLFGWSEEEVLGRELPYVQAGEEIMADAMWEKGIRGELIGPIELRRRRKDGQMLDLLLWPVFVHDEFEQVSLAVGLYVDQSDLKRAEEAKLMSDARLRSFLNALDDLAFEFDQDGKYLNVWTRSEDKLLLPKSELIGRCLTDVFGPKTGTNPLETIRHVIATGKTAAVDYSVLLSGNRRYFSGILTYIPGSEGGTGTVGCIMRDMTESRLVESQVRENEARWRALYEHAGVGIAQLTLDGQFLRVNPHLCKILGYPSDTMLERNFQDLTHPDDIQANLAYLDELLIGKRHSFSMEKRYRRIDHTWVWVDLTVSLVQTGSSDQAYLIAVIQNIDDRKRSHSLLQAAMNSVADGLLIVDRQGKVTSANQRFLSLWNIPDELADCQDDDALLRSVMNQLQDPQAFLDKVRELYAHPANESFDVLHFKDGRIFERHSRPQILDREIVGRVWTFRDVSKHKRAEEALRASELRLQRFVAEAPVGLCILDENWRAISTNRAMCELTGYEEEEIIGSTYALYTHPEDLSANIVLTDEFFRRVRSNYTYEKRYIRKSGEIIWVLVKATRIELSGHEGPLLLAAVQDITERKLAIEEREQLSRDLHDNLLQSLYAVGMQLEAGKLAMKHSARRSKLHMSRAIHQLNNLMVDVRRFIALLIKRTPREVDFGQALNQLIISTTGTGDTAPELDIKSPVLSFITPQLAEQLLSIVREALSNSMRHARASRRWVQLSLIDNSIRLVIGDDGVGFVQTRRRPTGHGLSNMAARAQRVFGTFTLQSTPRQGTIISVDVPLKKGAVYE</sequence>
<feature type="domain" description="PAS" evidence="7">
    <location>
        <begin position="454"/>
        <end position="524"/>
    </location>
</feature>
<comment type="catalytic activity">
    <reaction evidence="1">
        <text>ATP + protein L-histidine = ADP + protein N-phospho-L-histidine.</text>
        <dbReference type="EC" id="2.7.13.3"/>
    </reaction>
</comment>
<organism evidence="9 10">
    <name type="scientific">Candidatus Nitrospira kreftii</name>
    <dbReference type="NCBI Taxonomy" id="2652173"/>
    <lineage>
        <taxon>Bacteria</taxon>
        <taxon>Pseudomonadati</taxon>
        <taxon>Nitrospirota</taxon>
        <taxon>Nitrospiria</taxon>
        <taxon>Nitrospirales</taxon>
        <taxon>Nitrospiraceae</taxon>
        <taxon>Nitrospira</taxon>
    </lineage>
</organism>
<keyword evidence="3" id="KW-0597">Phosphoprotein</keyword>
<dbReference type="Pfam" id="PF08448">
    <property type="entry name" value="PAS_4"/>
    <property type="match status" value="1"/>
</dbReference>
<dbReference type="Gene3D" id="2.10.70.100">
    <property type="match status" value="1"/>
</dbReference>
<dbReference type="GO" id="GO:0046983">
    <property type="term" value="F:protein dimerization activity"/>
    <property type="evidence" value="ECO:0007669"/>
    <property type="project" value="InterPro"/>
</dbReference>
<dbReference type="GO" id="GO:0006355">
    <property type="term" value="P:regulation of DNA-templated transcription"/>
    <property type="evidence" value="ECO:0007669"/>
    <property type="project" value="InterPro"/>
</dbReference>
<dbReference type="Pfam" id="PF02518">
    <property type="entry name" value="HATPase_c"/>
    <property type="match status" value="1"/>
</dbReference>
<dbReference type="SMART" id="SM00086">
    <property type="entry name" value="PAC"/>
    <property type="match status" value="5"/>
</dbReference>
<dbReference type="CDD" id="cd00130">
    <property type="entry name" value="PAS"/>
    <property type="match status" value="6"/>
</dbReference>
<dbReference type="EC" id="2.7.13.3" evidence="2"/>
<dbReference type="SMART" id="SM00387">
    <property type="entry name" value="HATPase_c"/>
    <property type="match status" value="1"/>
</dbReference>
<feature type="domain" description="PAS" evidence="7">
    <location>
        <begin position="826"/>
        <end position="881"/>
    </location>
</feature>
<keyword evidence="6" id="KW-0175">Coiled coil</keyword>
<evidence type="ECO:0000313" key="9">
    <source>
        <dbReference type="EMBL" id="QPD05747.1"/>
    </source>
</evidence>
<dbReference type="Pfam" id="PF12860">
    <property type="entry name" value="PAS_7"/>
    <property type="match status" value="1"/>
</dbReference>
<dbReference type="GO" id="GO:0000155">
    <property type="term" value="F:phosphorelay sensor kinase activity"/>
    <property type="evidence" value="ECO:0007669"/>
    <property type="project" value="InterPro"/>
</dbReference>
<dbReference type="Pfam" id="PF00989">
    <property type="entry name" value="PAS"/>
    <property type="match status" value="3"/>
</dbReference>